<dbReference type="Gene3D" id="3.40.605.10">
    <property type="entry name" value="Aldehyde Dehydrogenase, Chain A, domain 1"/>
    <property type="match status" value="1"/>
</dbReference>
<keyword evidence="6" id="KW-1185">Reference proteome</keyword>
<dbReference type="PROSITE" id="PS00070">
    <property type="entry name" value="ALDEHYDE_DEHYDR_CYS"/>
    <property type="match status" value="1"/>
</dbReference>
<dbReference type="InterPro" id="IPR016160">
    <property type="entry name" value="Ald_DH_CS_CYS"/>
</dbReference>
<dbReference type="InterPro" id="IPR016163">
    <property type="entry name" value="Ald_DH_C"/>
</dbReference>
<reference evidence="5 6" key="2">
    <citation type="journal article" date="2022" name="Mol. Biol. Evol.">
        <title>Comparative Genomics Reveals Insights into the Divergent Evolution of Astigmatic Mites and Household Pest Adaptations.</title>
        <authorList>
            <person name="Xiong Q."/>
            <person name="Wan A.T."/>
            <person name="Liu X."/>
            <person name="Fung C.S."/>
            <person name="Xiao X."/>
            <person name="Malainual N."/>
            <person name="Hou J."/>
            <person name="Wang L."/>
            <person name="Wang M."/>
            <person name="Yang K.Y."/>
            <person name="Cui Y."/>
            <person name="Leung E.L."/>
            <person name="Nong W."/>
            <person name="Shin S.K."/>
            <person name="Au S.W."/>
            <person name="Jeong K.Y."/>
            <person name="Chew F.T."/>
            <person name="Hui J.H."/>
            <person name="Leung T.F."/>
            <person name="Tungtrongchitr A."/>
            <person name="Zhong N."/>
            <person name="Liu Z."/>
            <person name="Tsui S.K."/>
        </authorList>
    </citation>
    <scope>NUCLEOTIDE SEQUENCE [LARGE SCALE GENOMIC DNA]</scope>
    <source>
        <strain evidence="5">Derp</strain>
    </source>
</reference>
<evidence type="ECO:0000259" key="4">
    <source>
        <dbReference type="Pfam" id="PF00171"/>
    </source>
</evidence>
<name>A0ABQ8IQN3_DERPT</name>
<comment type="similarity">
    <text evidence="3">Belongs to the aldehyde dehydrogenase family.</text>
</comment>
<proteinExistence type="inferred from homology"/>
<dbReference type="PROSITE" id="PS00687">
    <property type="entry name" value="ALDEHYDE_DEHYDR_GLU"/>
    <property type="match status" value="1"/>
</dbReference>
<dbReference type="Gene3D" id="3.40.309.10">
    <property type="entry name" value="Aldehyde Dehydrogenase, Chain A, domain 2"/>
    <property type="match status" value="1"/>
</dbReference>
<dbReference type="InterPro" id="IPR029510">
    <property type="entry name" value="Ald_DH_CS_GLU"/>
</dbReference>
<dbReference type="InterPro" id="IPR016162">
    <property type="entry name" value="Ald_DH_N"/>
</dbReference>
<keyword evidence="1 3" id="KW-0560">Oxidoreductase</keyword>
<evidence type="ECO:0000256" key="1">
    <source>
        <dbReference type="ARBA" id="ARBA00023002"/>
    </source>
</evidence>
<feature type="domain" description="Aldehyde dehydrogenase" evidence="4">
    <location>
        <begin position="29"/>
        <end position="491"/>
    </location>
</feature>
<dbReference type="EMBL" id="NJHN03000129">
    <property type="protein sequence ID" value="KAH9412573.1"/>
    <property type="molecule type" value="Genomic_DNA"/>
</dbReference>
<dbReference type="SUPFAM" id="SSF53720">
    <property type="entry name" value="ALDH-like"/>
    <property type="match status" value="1"/>
</dbReference>
<gene>
    <name evidence="5" type="ORF">DERP_006535</name>
</gene>
<dbReference type="Proteomes" id="UP000887458">
    <property type="component" value="Unassembled WGS sequence"/>
</dbReference>
<dbReference type="InterPro" id="IPR016161">
    <property type="entry name" value="Ald_DH/histidinol_DH"/>
</dbReference>
<evidence type="ECO:0000256" key="2">
    <source>
        <dbReference type="PROSITE-ProRule" id="PRU10007"/>
    </source>
</evidence>
<feature type="active site" evidence="2">
    <location>
        <position position="267"/>
    </location>
</feature>
<evidence type="ECO:0000313" key="5">
    <source>
        <dbReference type="EMBL" id="KAH9412573.1"/>
    </source>
</evidence>
<evidence type="ECO:0000256" key="3">
    <source>
        <dbReference type="RuleBase" id="RU003345"/>
    </source>
</evidence>
<reference evidence="5 6" key="1">
    <citation type="journal article" date="2018" name="J. Allergy Clin. Immunol.">
        <title>High-quality assembly of Dermatophagoides pteronyssinus genome and transcriptome reveals a wide range of novel allergens.</title>
        <authorList>
            <person name="Liu X.Y."/>
            <person name="Yang K.Y."/>
            <person name="Wang M.Q."/>
            <person name="Kwok J.S."/>
            <person name="Zeng X."/>
            <person name="Yang Z."/>
            <person name="Xiao X.J."/>
            <person name="Lau C.P."/>
            <person name="Li Y."/>
            <person name="Huang Z.M."/>
            <person name="Ba J.G."/>
            <person name="Yim A.K."/>
            <person name="Ouyang C.Y."/>
            <person name="Ngai S.M."/>
            <person name="Chan T.F."/>
            <person name="Leung E.L."/>
            <person name="Liu L."/>
            <person name="Liu Z.G."/>
            <person name="Tsui S.K."/>
        </authorList>
    </citation>
    <scope>NUCLEOTIDE SEQUENCE [LARGE SCALE GENOMIC DNA]</scope>
    <source>
        <strain evidence="5">Derp</strain>
    </source>
</reference>
<evidence type="ECO:0000313" key="6">
    <source>
        <dbReference type="Proteomes" id="UP000887458"/>
    </source>
</evidence>
<dbReference type="InterPro" id="IPR015590">
    <property type="entry name" value="Aldehyde_DH_dom"/>
</dbReference>
<sequence length="497" mass="54656">MKDPIICEIIMTTPSIDVKFTKIFINNEWHNSLSGKTFATINPATEEIIAYVQEADEGDVDLAVKAAAVAFQPSSKWRQMNASERGQLIQKLADLIERDKDYLARLEVYDNGKPLTDAFGDIDACIGTLRYYAGWADKIHGKVIPADGKIFSYTKIEPVGVCGQIIPWNYPMLMISWKFAPALASGCTIVLKPSEFTPLTALYVGSLIVEAGFPPGVVNIVPGYGPTAGHALVRHSKVDKIAFTGSTQTGQSIMKTAAETCKRVSLELGGKSPLVVTKNCKDLKKAAEIAHQACFANMGQCCCAGTRTFVHESIYDEFVKMAAEIAGNRIAGDPFDSKTIQGPQINTKQMEKILELIESGKKEGARCVTGGQRMSCKGYFIEPTVFADVTDQMRIAREEIFGPVQQILRYSSMDEVIERCNDTRYGLAAGIITEDMNEMIRFTENIRAGTIWVNCYEEGATQIPFGGFKQSGIGRELGEDGLHSYCEIKSIIIRKEN</sequence>
<accession>A0ABQ8IQN3</accession>
<organism evidence="5 6">
    <name type="scientific">Dermatophagoides pteronyssinus</name>
    <name type="common">European house dust mite</name>
    <dbReference type="NCBI Taxonomy" id="6956"/>
    <lineage>
        <taxon>Eukaryota</taxon>
        <taxon>Metazoa</taxon>
        <taxon>Ecdysozoa</taxon>
        <taxon>Arthropoda</taxon>
        <taxon>Chelicerata</taxon>
        <taxon>Arachnida</taxon>
        <taxon>Acari</taxon>
        <taxon>Acariformes</taxon>
        <taxon>Sarcoptiformes</taxon>
        <taxon>Astigmata</taxon>
        <taxon>Psoroptidia</taxon>
        <taxon>Analgoidea</taxon>
        <taxon>Pyroglyphidae</taxon>
        <taxon>Dermatophagoidinae</taxon>
        <taxon>Dermatophagoides</taxon>
    </lineage>
</organism>
<protein>
    <recommendedName>
        <fullName evidence="4">Aldehyde dehydrogenase domain-containing protein</fullName>
    </recommendedName>
</protein>
<dbReference type="PANTHER" id="PTHR11699">
    <property type="entry name" value="ALDEHYDE DEHYDROGENASE-RELATED"/>
    <property type="match status" value="1"/>
</dbReference>
<comment type="caution">
    <text evidence="5">The sequence shown here is derived from an EMBL/GenBank/DDBJ whole genome shotgun (WGS) entry which is preliminary data.</text>
</comment>
<dbReference type="Pfam" id="PF00171">
    <property type="entry name" value="Aldedh"/>
    <property type="match status" value="1"/>
</dbReference>